<feature type="compositionally biased region" description="Basic and acidic residues" evidence="2">
    <location>
        <begin position="26"/>
        <end position="35"/>
    </location>
</feature>
<comment type="similarity">
    <text evidence="1">Belongs to the UPF0337 (CsbD) family.</text>
</comment>
<dbReference type="RefSeq" id="WP_345477312.1">
    <property type="nucleotide sequence ID" value="NZ_BAABLW010000007.1"/>
</dbReference>
<evidence type="ECO:0000256" key="2">
    <source>
        <dbReference type="SAM" id="MobiDB-lite"/>
    </source>
</evidence>
<protein>
    <submittedName>
        <fullName evidence="4">CsbD family protein</fullName>
    </submittedName>
</protein>
<dbReference type="Proteomes" id="UP001500368">
    <property type="component" value="Unassembled WGS sequence"/>
</dbReference>
<evidence type="ECO:0000256" key="1">
    <source>
        <dbReference type="ARBA" id="ARBA00009129"/>
    </source>
</evidence>
<dbReference type="EMBL" id="BAABLW010000007">
    <property type="protein sequence ID" value="GAA4919031.1"/>
    <property type="molecule type" value="Genomic_DNA"/>
</dbReference>
<feature type="compositionally biased region" description="Basic and acidic residues" evidence="2">
    <location>
        <begin position="1"/>
        <end position="13"/>
    </location>
</feature>
<name>A0ABP9G287_9MICC</name>
<dbReference type="Gene3D" id="1.10.1470.10">
    <property type="entry name" value="YjbJ"/>
    <property type="match status" value="1"/>
</dbReference>
<keyword evidence="5" id="KW-1185">Reference proteome</keyword>
<dbReference type="SUPFAM" id="SSF69047">
    <property type="entry name" value="Hypothetical protein YjbJ"/>
    <property type="match status" value="1"/>
</dbReference>
<evidence type="ECO:0000313" key="4">
    <source>
        <dbReference type="EMBL" id="GAA4919031.1"/>
    </source>
</evidence>
<evidence type="ECO:0000313" key="5">
    <source>
        <dbReference type="Proteomes" id="UP001500368"/>
    </source>
</evidence>
<evidence type="ECO:0000259" key="3">
    <source>
        <dbReference type="Pfam" id="PF05532"/>
    </source>
</evidence>
<reference evidence="5" key="1">
    <citation type="journal article" date="2019" name="Int. J. Syst. Evol. Microbiol.">
        <title>The Global Catalogue of Microorganisms (GCM) 10K type strain sequencing project: providing services to taxonomists for standard genome sequencing and annotation.</title>
        <authorList>
            <consortium name="The Broad Institute Genomics Platform"/>
            <consortium name="The Broad Institute Genome Sequencing Center for Infectious Disease"/>
            <person name="Wu L."/>
            <person name="Ma J."/>
        </authorList>
    </citation>
    <scope>NUCLEOTIDE SEQUENCE [LARGE SCALE GENOMIC DNA]</scope>
    <source>
        <strain evidence="5">JCM 19129</strain>
    </source>
</reference>
<comment type="caution">
    <text evidence="4">The sequence shown here is derived from an EMBL/GenBank/DDBJ whole genome shotgun (WGS) entry which is preliminary data.</text>
</comment>
<organism evidence="4 5">
    <name type="scientific">Nesterenkonia rhizosphaerae</name>
    <dbReference type="NCBI Taxonomy" id="1348272"/>
    <lineage>
        <taxon>Bacteria</taxon>
        <taxon>Bacillati</taxon>
        <taxon>Actinomycetota</taxon>
        <taxon>Actinomycetes</taxon>
        <taxon>Micrococcales</taxon>
        <taxon>Micrococcaceae</taxon>
        <taxon>Nesterenkonia</taxon>
    </lineage>
</organism>
<gene>
    <name evidence="4" type="ORF">GCM10025790_13580</name>
</gene>
<proteinExistence type="inferred from homology"/>
<sequence length="69" mass="7199">MGLDDKFDAKSDKASGSAKEGVGKLTGDKETEREGQGQNLKGKLKDAGENVKDAASKAKDSVTGDNNRT</sequence>
<dbReference type="Pfam" id="PF05532">
    <property type="entry name" value="CsbD"/>
    <property type="match status" value="1"/>
</dbReference>
<dbReference type="InterPro" id="IPR036629">
    <property type="entry name" value="YjbJ_sf"/>
</dbReference>
<feature type="domain" description="CsbD-like" evidence="3">
    <location>
        <begin position="5"/>
        <end position="57"/>
    </location>
</feature>
<feature type="region of interest" description="Disordered" evidence="2">
    <location>
        <begin position="1"/>
        <end position="69"/>
    </location>
</feature>
<dbReference type="InterPro" id="IPR008462">
    <property type="entry name" value="CsbD"/>
</dbReference>
<accession>A0ABP9G287</accession>
<feature type="compositionally biased region" description="Basic and acidic residues" evidence="2">
    <location>
        <begin position="43"/>
        <end position="69"/>
    </location>
</feature>